<proteinExistence type="predicted"/>
<gene>
    <name evidence="3" type="ORF">C1H46_013581</name>
</gene>
<accession>A0A540MPR3</accession>
<protein>
    <recommendedName>
        <fullName evidence="5">THH1/TOM1/TOM3 domain-containing protein</fullName>
    </recommendedName>
</protein>
<feature type="region of interest" description="Disordered" evidence="1">
    <location>
        <begin position="83"/>
        <end position="104"/>
    </location>
</feature>
<organism evidence="3 4">
    <name type="scientific">Malus baccata</name>
    <name type="common">Siberian crab apple</name>
    <name type="synonym">Pyrus baccata</name>
    <dbReference type="NCBI Taxonomy" id="106549"/>
    <lineage>
        <taxon>Eukaryota</taxon>
        <taxon>Viridiplantae</taxon>
        <taxon>Streptophyta</taxon>
        <taxon>Embryophyta</taxon>
        <taxon>Tracheophyta</taxon>
        <taxon>Spermatophyta</taxon>
        <taxon>Magnoliopsida</taxon>
        <taxon>eudicotyledons</taxon>
        <taxon>Gunneridae</taxon>
        <taxon>Pentapetalae</taxon>
        <taxon>rosids</taxon>
        <taxon>fabids</taxon>
        <taxon>Rosales</taxon>
        <taxon>Rosaceae</taxon>
        <taxon>Amygdaloideae</taxon>
        <taxon>Maleae</taxon>
        <taxon>Malus</taxon>
    </lineage>
</organism>
<evidence type="ECO:0000313" key="4">
    <source>
        <dbReference type="Proteomes" id="UP000315295"/>
    </source>
</evidence>
<dbReference type="EMBL" id="VIEB01000206">
    <property type="protein sequence ID" value="TQE00786.1"/>
    <property type="molecule type" value="Genomic_DNA"/>
</dbReference>
<comment type="caution">
    <text evidence="3">The sequence shown here is derived from an EMBL/GenBank/DDBJ whole genome shotgun (WGS) entry which is preliminary data.</text>
</comment>
<feature type="chain" id="PRO_5022144945" description="THH1/TOM1/TOM3 domain-containing protein" evidence="2">
    <location>
        <begin position="18"/>
        <end position="104"/>
    </location>
</feature>
<dbReference type="AlphaFoldDB" id="A0A540MPR3"/>
<reference evidence="3 4" key="1">
    <citation type="journal article" date="2019" name="G3 (Bethesda)">
        <title>Sequencing of a Wild Apple (Malus baccata) Genome Unravels the Differences Between Cultivated and Wild Apple Species Regarding Disease Resistance and Cold Tolerance.</title>
        <authorList>
            <person name="Chen X."/>
        </authorList>
    </citation>
    <scope>NUCLEOTIDE SEQUENCE [LARGE SCALE GENOMIC DNA]</scope>
    <source>
        <strain evidence="4">cv. Shandingzi</strain>
        <tissue evidence="3">Leaves</tissue>
    </source>
</reference>
<feature type="compositionally biased region" description="Low complexity" evidence="1">
    <location>
        <begin position="83"/>
        <end position="96"/>
    </location>
</feature>
<evidence type="ECO:0000256" key="1">
    <source>
        <dbReference type="SAM" id="MobiDB-lite"/>
    </source>
</evidence>
<evidence type="ECO:0000313" key="3">
    <source>
        <dbReference type="EMBL" id="TQE00786.1"/>
    </source>
</evidence>
<dbReference type="Proteomes" id="UP000315295">
    <property type="component" value="Unassembled WGS sequence"/>
</dbReference>
<feature type="signal peptide" evidence="2">
    <location>
        <begin position="1"/>
        <end position="17"/>
    </location>
</feature>
<keyword evidence="4" id="KW-1185">Reference proteome</keyword>
<keyword evidence="2" id="KW-0732">Signal</keyword>
<evidence type="ECO:0008006" key="5">
    <source>
        <dbReference type="Google" id="ProtNLM"/>
    </source>
</evidence>
<sequence length="104" mass="11466">MGLLCLAVVIYVLSSRGLPTAAAVVVPQCLMVALYEVAVLLFVFTLSRVNQMESRPVIPTRFKNDRVMEDVKAQRFALHKSVSASTSPSLSTPNLPFQLQCQKQ</sequence>
<evidence type="ECO:0000256" key="2">
    <source>
        <dbReference type="SAM" id="SignalP"/>
    </source>
</evidence>
<name>A0A540MPR3_MALBA</name>